<feature type="transmembrane region" description="Helical" evidence="9">
    <location>
        <begin position="231"/>
        <end position="251"/>
    </location>
</feature>
<dbReference type="InterPro" id="IPR011701">
    <property type="entry name" value="MFS"/>
</dbReference>
<name>A0A0A2IWA0_PENEN</name>
<evidence type="ECO:0000256" key="3">
    <source>
        <dbReference type="ARBA" id="ARBA00022475"/>
    </source>
</evidence>
<evidence type="ECO:0000256" key="8">
    <source>
        <dbReference type="SAM" id="MobiDB-lite"/>
    </source>
</evidence>
<evidence type="ECO:0000256" key="7">
    <source>
        <dbReference type="ARBA" id="ARBA00038459"/>
    </source>
</evidence>
<gene>
    <name evidence="11" type="ORF">PEX2_060230</name>
</gene>
<dbReference type="EMBL" id="JQFZ01000250">
    <property type="protein sequence ID" value="KGO53416.1"/>
    <property type="molecule type" value="Genomic_DNA"/>
</dbReference>
<evidence type="ECO:0000259" key="10">
    <source>
        <dbReference type="PROSITE" id="PS50850"/>
    </source>
</evidence>
<dbReference type="OrthoDB" id="446368at2759"/>
<evidence type="ECO:0000313" key="12">
    <source>
        <dbReference type="Proteomes" id="UP000030143"/>
    </source>
</evidence>
<dbReference type="Gene3D" id="1.20.1250.20">
    <property type="entry name" value="MFS general substrate transporter like domains"/>
    <property type="match status" value="1"/>
</dbReference>
<feature type="transmembrane region" description="Helical" evidence="9">
    <location>
        <begin position="135"/>
        <end position="152"/>
    </location>
</feature>
<comment type="similarity">
    <text evidence="7">Belongs to the major facilitator superfamily. DHA1 family. Polyamines/proton antiporter (TC 2.A.1.2.16) subfamily.</text>
</comment>
<dbReference type="GO" id="GO:0005886">
    <property type="term" value="C:plasma membrane"/>
    <property type="evidence" value="ECO:0007669"/>
    <property type="project" value="UniProtKB-SubCell"/>
</dbReference>
<evidence type="ECO:0000256" key="6">
    <source>
        <dbReference type="ARBA" id="ARBA00023136"/>
    </source>
</evidence>
<dbReference type="Proteomes" id="UP000030143">
    <property type="component" value="Unassembled WGS sequence"/>
</dbReference>
<dbReference type="GO" id="GO:0022857">
    <property type="term" value="F:transmembrane transporter activity"/>
    <property type="evidence" value="ECO:0007669"/>
    <property type="project" value="InterPro"/>
</dbReference>
<keyword evidence="12" id="KW-1185">Reference proteome</keyword>
<dbReference type="SUPFAM" id="SSF103473">
    <property type="entry name" value="MFS general substrate transporter"/>
    <property type="match status" value="1"/>
</dbReference>
<reference evidence="11 12" key="1">
    <citation type="journal article" date="2015" name="Mol. Plant Microbe Interact.">
        <title>Genome, transcriptome, and functional analyses of Penicillium expansum provide new insights into secondary metabolism and pathogenicity.</title>
        <authorList>
            <person name="Ballester A.R."/>
            <person name="Marcet-Houben M."/>
            <person name="Levin E."/>
            <person name="Sela N."/>
            <person name="Selma-Lazaro C."/>
            <person name="Carmona L."/>
            <person name="Wisniewski M."/>
            <person name="Droby S."/>
            <person name="Gonzalez-Candelas L."/>
            <person name="Gabaldon T."/>
        </authorList>
    </citation>
    <scope>NUCLEOTIDE SEQUENCE [LARGE SCALE GENOMIC DNA]</scope>
    <source>
        <strain evidence="11 12">MD-8</strain>
    </source>
</reference>
<feature type="transmembrane region" description="Helical" evidence="9">
    <location>
        <begin position="110"/>
        <end position="129"/>
    </location>
</feature>
<feature type="compositionally biased region" description="Basic and acidic residues" evidence="8">
    <location>
        <begin position="569"/>
        <end position="578"/>
    </location>
</feature>
<dbReference type="HOGENOM" id="CLU_008455_11_6_1"/>
<dbReference type="CDD" id="cd17323">
    <property type="entry name" value="MFS_Tpo1_MDR_like"/>
    <property type="match status" value="1"/>
</dbReference>
<dbReference type="PhylomeDB" id="A0A0A2IWA0"/>
<feature type="transmembrane region" description="Helical" evidence="9">
    <location>
        <begin position="445"/>
        <end position="468"/>
    </location>
</feature>
<feature type="compositionally biased region" description="Polar residues" evidence="8">
    <location>
        <begin position="539"/>
        <end position="548"/>
    </location>
</feature>
<keyword evidence="5 9" id="KW-1133">Transmembrane helix</keyword>
<dbReference type="STRING" id="27334.A0A0A2IWA0"/>
<dbReference type="Pfam" id="PF07690">
    <property type="entry name" value="MFS_1"/>
    <property type="match status" value="1"/>
</dbReference>
<evidence type="ECO:0000256" key="4">
    <source>
        <dbReference type="ARBA" id="ARBA00022692"/>
    </source>
</evidence>
<evidence type="ECO:0000313" key="11">
    <source>
        <dbReference type="EMBL" id="KGO53416.1"/>
    </source>
</evidence>
<feature type="transmembrane region" description="Helical" evidence="9">
    <location>
        <begin position="412"/>
        <end position="433"/>
    </location>
</feature>
<dbReference type="PANTHER" id="PTHR23502:SF186">
    <property type="entry name" value="MAJOR FACILITATOR SUPERFAMILY (MFS) PROFILE DOMAIN-CONTAINING PROTEIN"/>
    <property type="match status" value="1"/>
</dbReference>
<evidence type="ECO:0000256" key="1">
    <source>
        <dbReference type="ARBA" id="ARBA00004651"/>
    </source>
</evidence>
<dbReference type="PANTHER" id="PTHR23502">
    <property type="entry name" value="MAJOR FACILITATOR SUPERFAMILY"/>
    <property type="match status" value="1"/>
</dbReference>
<dbReference type="FunFam" id="1.20.1250.20:FF:000011">
    <property type="entry name" value="MFS multidrug transporter, putative"/>
    <property type="match status" value="1"/>
</dbReference>
<dbReference type="RefSeq" id="XP_016596018.1">
    <property type="nucleotide sequence ID" value="XM_016743296.1"/>
</dbReference>
<feature type="transmembrane region" description="Helical" evidence="9">
    <location>
        <begin position="202"/>
        <end position="224"/>
    </location>
</feature>
<dbReference type="VEuPathDB" id="FungiDB:PEXP_069030"/>
<feature type="transmembrane region" description="Helical" evidence="9">
    <location>
        <begin position="164"/>
        <end position="182"/>
    </location>
</feature>
<evidence type="ECO:0000256" key="5">
    <source>
        <dbReference type="ARBA" id="ARBA00022989"/>
    </source>
</evidence>
<dbReference type="GeneID" id="27678715"/>
<proteinExistence type="inferred from homology"/>
<feature type="transmembrane region" description="Helical" evidence="9">
    <location>
        <begin position="347"/>
        <end position="366"/>
    </location>
</feature>
<keyword evidence="3" id="KW-1003">Cell membrane</keyword>
<feature type="transmembrane region" description="Helical" evidence="9">
    <location>
        <begin position="73"/>
        <end position="98"/>
    </location>
</feature>
<sequence>MAMSNSSSGVVSEAAHLPSRPSYIKLVLDQTLITGQVRDYSYPGSGTTEDPYMVNWLPDDPKNGFNLPPSVKWTIVLICAFSTLACSLSSTVFAGAIIQIEDFFHVKDEIAILSLSLYVLGFALGPVLWGPLSEIYGRQSIYLVTMGASVLFEGVATASKPDQVAALIVLRFLVGSFSSAAISNSPGVVADIFAPAERGLAVMVYSMFPFLGPTLGPVCGNFLAAGAGWRWVNVLCTVFFALMFVLGLVFMSETYAPYILRRRATIMSKETGKIYVSKLDIGLPPKTLSITLSTAITRPLVMAVWEPISTVMAMYAAIIYGILYLIFAAFPIIFISERHWSQGVSGLSYIGIMIGQILAVPFYIVLEVKYRKNIARPGVVPTPEMRLEPAFYGAVMLPVSLFWFAWTSFTSIHWAVGLVGTIFFGLGNVLVFISMTNYLIDTYSLFAATAAATNAMARALFGFAFPLFTTYMYNNLGTQWASSIPAFLSLAFTPLPFIFHRVGPKLRANSKFANEAKRQLAKMQEVRQNVEKRFEEKQSGYNTMSSHTEAAVDPERVAGTIPTKSRVTAVDHSDSGSN</sequence>
<dbReference type="AlphaFoldDB" id="A0A0A2IWA0"/>
<dbReference type="InterPro" id="IPR036259">
    <property type="entry name" value="MFS_trans_sf"/>
</dbReference>
<keyword evidence="6 9" id="KW-0472">Membrane</keyword>
<comment type="subcellular location">
    <subcellularLocation>
        <location evidence="1">Cell membrane</location>
        <topology evidence="1">Multi-pass membrane protein</topology>
    </subcellularLocation>
</comment>
<feature type="transmembrane region" description="Helical" evidence="9">
    <location>
        <begin position="312"/>
        <end position="335"/>
    </location>
</feature>
<evidence type="ECO:0000256" key="9">
    <source>
        <dbReference type="SAM" id="Phobius"/>
    </source>
</evidence>
<evidence type="ECO:0000256" key="2">
    <source>
        <dbReference type="ARBA" id="ARBA00022448"/>
    </source>
</evidence>
<feature type="region of interest" description="Disordered" evidence="8">
    <location>
        <begin position="535"/>
        <end position="578"/>
    </location>
</feature>
<feature type="domain" description="Major facilitator superfamily (MFS) profile" evidence="10">
    <location>
        <begin position="75"/>
        <end position="506"/>
    </location>
</feature>
<protein>
    <submittedName>
        <fullName evidence="11">Major facilitator superfamily domain, general substrate transporter</fullName>
    </submittedName>
</protein>
<comment type="caution">
    <text evidence="11">The sequence shown here is derived from an EMBL/GenBank/DDBJ whole genome shotgun (WGS) entry which is preliminary data.</text>
</comment>
<feature type="transmembrane region" description="Helical" evidence="9">
    <location>
        <begin position="387"/>
        <end position="406"/>
    </location>
</feature>
<feature type="transmembrane region" description="Helical" evidence="9">
    <location>
        <begin position="480"/>
        <end position="499"/>
    </location>
</feature>
<keyword evidence="4 9" id="KW-0812">Transmembrane</keyword>
<accession>A0A0A2IWA0</accession>
<dbReference type="InterPro" id="IPR020846">
    <property type="entry name" value="MFS_dom"/>
</dbReference>
<dbReference type="PROSITE" id="PS50850">
    <property type="entry name" value="MFS"/>
    <property type="match status" value="1"/>
</dbReference>
<organism evidence="11 12">
    <name type="scientific">Penicillium expansum</name>
    <name type="common">Blue mold rot fungus</name>
    <dbReference type="NCBI Taxonomy" id="27334"/>
    <lineage>
        <taxon>Eukaryota</taxon>
        <taxon>Fungi</taxon>
        <taxon>Dikarya</taxon>
        <taxon>Ascomycota</taxon>
        <taxon>Pezizomycotina</taxon>
        <taxon>Eurotiomycetes</taxon>
        <taxon>Eurotiomycetidae</taxon>
        <taxon>Eurotiales</taxon>
        <taxon>Aspergillaceae</taxon>
        <taxon>Penicillium</taxon>
    </lineage>
</organism>
<keyword evidence="2" id="KW-0813">Transport</keyword>